<dbReference type="InterPro" id="IPR029154">
    <property type="entry name" value="HIBADH-like_NADP-bd"/>
</dbReference>
<dbReference type="Pfam" id="PF03446">
    <property type="entry name" value="NAD_binding_2"/>
    <property type="match status" value="1"/>
</dbReference>
<evidence type="ECO:0000313" key="7">
    <source>
        <dbReference type="Proteomes" id="UP000030351"/>
    </source>
</evidence>
<dbReference type="EMBL" id="JRUQ01000059">
    <property type="protein sequence ID" value="KGT88824.1"/>
    <property type="molecule type" value="Genomic_DNA"/>
</dbReference>
<dbReference type="PANTHER" id="PTHR43580">
    <property type="entry name" value="OXIDOREDUCTASE GLYR1-RELATED"/>
    <property type="match status" value="1"/>
</dbReference>
<evidence type="ECO:0000259" key="4">
    <source>
        <dbReference type="Pfam" id="PF03446"/>
    </source>
</evidence>
<dbReference type="SUPFAM" id="SSF48179">
    <property type="entry name" value="6-phosphogluconate dehydrogenase C-terminal domain-like"/>
    <property type="match status" value="1"/>
</dbReference>
<dbReference type="RefSeq" id="WP_034897008.1">
    <property type="nucleotide sequence ID" value="NZ_JRUQ01000059.1"/>
</dbReference>
<keyword evidence="7" id="KW-1185">Reference proteome</keyword>
<reference evidence="6 7" key="1">
    <citation type="submission" date="2014-10" db="EMBL/GenBank/DDBJ databases">
        <title>Genome sequence of Erwinia typographi M043b.</title>
        <authorList>
            <person name="Chan K.-G."/>
            <person name="Tan W.-S."/>
        </authorList>
    </citation>
    <scope>NUCLEOTIDE SEQUENCE [LARGE SCALE GENOMIC DNA]</scope>
    <source>
        <strain evidence="6 7">M043b</strain>
    </source>
</reference>
<evidence type="ECO:0000256" key="3">
    <source>
        <dbReference type="PIRSR" id="PIRSR000103-1"/>
    </source>
</evidence>
<keyword evidence="1" id="KW-0560">Oxidoreductase</keyword>
<dbReference type="Pfam" id="PF14833">
    <property type="entry name" value="NAD_binding_11"/>
    <property type="match status" value="1"/>
</dbReference>
<keyword evidence="2" id="KW-0520">NAD</keyword>
<sequence>MTQRPSVAVLGLGAMGHAFAANLVKKGFLTFGWNRTKARGEDLLSSGLKLTDSPQEAVHQADVVIAMLADAKTTETVLAEVQATLKQGAIVVQMGTIGVEATEKLIATFRQQRPDVVFLDAPVSGTKTPAENAQIVVLASGDRQRSAAVEPVFAAIAKGTKWLGEAGAASKMKLVVNAWLISMVQGLSESTQMAKEFGFTPEDLWSVLDGGPLAVPYVKGKLEMIKEGTYEPQMHLTWAVKDVNLALAAARRSELPGLKLISGVWQQAVDAGYGEQDLSVVYRYLSDKSCG</sequence>
<dbReference type="PANTHER" id="PTHR43580:SF2">
    <property type="entry name" value="CYTOKINE-LIKE NUCLEAR FACTOR N-PAC"/>
    <property type="match status" value="1"/>
</dbReference>
<feature type="domain" description="3-hydroxyisobutyrate dehydrogenase-like NAD-binding" evidence="5">
    <location>
        <begin position="167"/>
        <end position="285"/>
    </location>
</feature>
<dbReference type="Gene3D" id="3.40.50.720">
    <property type="entry name" value="NAD(P)-binding Rossmann-like Domain"/>
    <property type="match status" value="1"/>
</dbReference>
<proteinExistence type="predicted"/>
<dbReference type="eggNOG" id="COG2084">
    <property type="taxonomic scope" value="Bacteria"/>
</dbReference>
<dbReference type="InterPro" id="IPR036291">
    <property type="entry name" value="NAD(P)-bd_dom_sf"/>
</dbReference>
<dbReference type="GO" id="GO:0051287">
    <property type="term" value="F:NAD binding"/>
    <property type="evidence" value="ECO:0007669"/>
    <property type="project" value="InterPro"/>
</dbReference>
<dbReference type="AlphaFoldDB" id="A0A0A3YTH1"/>
<protein>
    <submittedName>
        <fullName evidence="6">6-phosphogluconate dehydrogenase</fullName>
    </submittedName>
</protein>
<gene>
    <name evidence="6" type="ORF">NG99_20335</name>
</gene>
<dbReference type="PIRSF" id="PIRSF000103">
    <property type="entry name" value="HIBADH"/>
    <property type="match status" value="1"/>
</dbReference>
<name>A0A0A3YTH1_9GAMM</name>
<feature type="domain" description="6-phosphogluconate dehydrogenase NADP-binding" evidence="4">
    <location>
        <begin position="7"/>
        <end position="164"/>
    </location>
</feature>
<feature type="active site" evidence="3">
    <location>
        <position position="173"/>
    </location>
</feature>
<evidence type="ECO:0000313" key="6">
    <source>
        <dbReference type="EMBL" id="KGT88824.1"/>
    </source>
</evidence>
<dbReference type="GO" id="GO:0050661">
    <property type="term" value="F:NADP binding"/>
    <property type="evidence" value="ECO:0007669"/>
    <property type="project" value="InterPro"/>
</dbReference>
<evidence type="ECO:0000256" key="1">
    <source>
        <dbReference type="ARBA" id="ARBA00023002"/>
    </source>
</evidence>
<dbReference type="Proteomes" id="UP000030351">
    <property type="component" value="Unassembled WGS sequence"/>
</dbReference>
<comment type="caution">
    <text evidence="6">The sequence shown here is derived from an EMBL/GenBank/DDBJ whole genome shotgun (WGS) entry which is preliminary data.</text>
</comment>
<dbReference type="SUPFAM" id="SSF51735">
    <property type="entry name" value="NAD(P)-binding Rossmann-fold domains"/>
    <property type="match status" value="1"/>
</dbReference>
<dbReference type="GO" id="GO:0016616">
    <property type="term" value="F:oxidoreductase activity, acting on the CH-OH group of donors, NAD or NADP as acceptor"/>
    <property type="evidence" value="ECO:0007669"/>
    <property type="project" value="UniProtKB-ARBA"/>
</dbReference>
<dbReference type="InterPro" id="IPR006115">
    <property type="entry name" value="6PGDH_NADP-bd"/>
</dbReference>
<dbReference type="InterPro" id="IPR015815">
    <property type="entry name" value="HIBADH-related"/>
</dbReference>
<dbReference type="OrthoDB" id="9786703at2"/>
<evidence type="ECO:0000259" key="5">
    <source>
        <dbReference type="Pfam" id="PF14833"/>
    </source>
</evidence>
<organism evidence="6 7">
    <name type="scientific">Erwinia typographi</name>
    <dbReference type="NCBI Taxonomy" id="371042"/>
    <lineage>
        <taxon>Bacteria</taxon>
        <taxon>Pseudomonadati</taxon>
        <taxon>Pseudomonadota</taxon>
        <taxon>Gammaproteobacteria</taxon>
        <taxon>Enterobacterales</taxon>
        <taxon>Erwiniaceae</taxon>
        <taxon>Erwinia</taxon>
    </lineage>
</organism>
<dbReference type="InterPro" id="IPR008927">
    <property type="entry name" value="6-PGluconate_DH-like_C_sf"/>
</dbReference>
<dbReference type="InterPro" id="IPR013328">
    <property type="entry name" value="6PGD_dom2"/>
</dbReference>
<dbReference type="Gene3D" id="1.10.1040.10">
    <property type="entry name" value="N-(1-d-carboxylethyl)-l-norvaline Dehydrogenase, domain 2"/>
    <property type="match status" value="1"/>
</dbReference>
<accession>A0A0A3YTH1</accession>
<dbReference type="STRING" id="371042.NG99_20335"/>
<dbReference type="InterPro" id="IPR051265">
    <property type="entry name" value="HIBADH-related_NP60_sf"/>
</dbReference>
<evidence type="ECO:0000256" key="2">
    <source>
        <dbReference type="ARBA" id="ARBA00023027"/>
    </source>
</evidence>